<dbReference type="PANTHER" id="PTHR10948">
    <property type="entry name" value="TRANSPOSASE"/>
    <property type="match status" value="1"/>
</dbReference>
<proteinExistence type="predicted"/>
<gene>
    <name evidence="3" type="ORF">HXK09_07895</name>
</gene>
<organism evidence="3 4">
    <name type="scientific">Actinomyces bouchesdurhonensis</name>
    <dbReference type="NCBI Taxonomy" id="1852361"/>
    <lineage>
        <taxon>Bacteria</taxon>
        <taxon>Bacillati</taxon>
        <taxon>Actinomycetota</taxon>
        <taxon>Actinomycetes</taxon>
        <taxon>Actinomycetales</taxon>
        <taxon>Actinomycetaceae</taxon>
        <taxon>Actinomyces</taxon>
    </lineage>
</organism>
<dbReference type="SUPFAM" id="SSF53098">
    <property type="entry name" value="Ribonuclease H-like"/>
    <property type="match status" value="1"/>
</dbReference>
<dbReference type="PROSITE" id="PS50994">
    <property type="entry name" value="INTEGRASE"/>
    <property type="match status" value="1"/>
</dbReference>
<sequence>MGCRRMLGAWDRAAIMAGVNVGLSQTRIAHLIGRSPSVVCREIARHTGPDGQYRAEEADKAARAARRRPKKRLLDCDEVLRRRVIADLSQGHTPRQISGRLRMEACGTLPSMDTSPDAQGHTISHEAIDTWIYAHPKKTLIEHGICLPSRRWMRKKPPASGRKPPIVGMRLIDERPDISDRKIPGNWEGDLIIGQDGASACATLVERTTRYLIIVALPLGRKADQVCDALTRRIQGLPDGAMRTLTWDQGREMARHQRLTHDTGVEVFFAHPHSPWERGTNENTNRLIRRYLPKGTPITSHQPYLDAIAYEPGNCPRATLGYRTPTEAFNELIATTH</sequence>
<accession>A0A929WWE4</accession>
<evidence type="ECO:0000313" key="3">
    <source>
        <dbReference type="EMBL" id="MBF0967058.1"/>
    </source>
</evidence>
<dbReference type="InterPro" id="IPR053392">
    <property type="entry name" value="Transposase_IS30-like"/>
</dbReference>
<protein>
    <submittedName>
        <fullName evidence="3">IS30 family transposase</fullName>
    </submittedName>
</protein>
<dbReference type="GO" id="GO:0005829">
    <property type="term" value="C:cytosol"/>
    <property type="evidence" value="ECO:0007669"/>
    <property type="project" value="TreeGrafter"/>
</dbReference>
<dbReference type="GO" id="GO:0032196">
    <property type="term" value="P:transposition"/>
    <property type="evidence" value="ECO:0007669"/>
    <property type="project" value="TreeGrafter"/>
</dbReference>
<dbReference type="GO" id="GO:0004803">
    <property type="term" value="F:transposase activity"/>
    <property type="evidence" value="ECO:0007669"/>
    <property type="project" value="TreeGrafter"/>
</dbReference>
<dbReference type="Proteomes" id="UP000759246">
    <property type="component" value="Unassembled WGS sequence"/>
</dbReference>
<dbReference type="InterPro" id="IPR025246">
    <property type="entry name" value="IS30-like_HTH"/>
</dbReference>
<dbReference type="InterPro" id="IPR001584">
    <property type="entry name" value="Integrase_cat-core"/>
</dbReference>
<dbReference type="InterPro" id="IPR036397">
    <property type="entry name" value="RNaseH_sf"/>
</dbReference>
<dbReference type="NCBIfam" id="NF033563">
    <property type="entry name" value="transpos_IS30"/>
    <property type="match status" value="1"/>
</dbReference>
<dbReference type="PANTHER" id="PTHR10948:SF23">
    <property type="entry name" value="TRANSPOSASE INSI FOR INSERTION SEQUENCE ELEMENT IS30A-RELATED"/>
    <property type="match status" value="1"/>
</dbReference>
<dbReference type="GO" id="GO:0006310">
    <property type="term" value="P:DNA recombination"/>
    <property type="evidence" value="ECO:0007669"/>
    <property type="project" value="UniProtKB-KW"/>
</dbReference>
<comment type="caution">
    <text evidence="3">The sequence shown here is derived from an EMBL/GenBank/DDBJ whole genome shotgun (WGS) entry which is preliminary data.</text>
</comment>
<evidence type="ECO:0000256" key="1">
    <source>
        <dbReference type="ARBA" id="ARBA00023172"/>
    </source>
</evidence>
<dbReference type="EMBL" id="JABZGF010000295">
    <property type="protein sequence ID" value="MBF0967058.1"/>
    <property type="molecule type" value="Genomic_DNA"/>
</dbReference>
<dbReference type="Pfam" id="PF13936">
    <property type="entry name" value="HTH_38"/>
    <property type="match status" value="1"/>
</dbReference>
<keyword evidence="1" id="KW-0233">DNA recombination</keyword>
<dbReference type="Pfam" id="PF00665">
    <property type="entry name" value="rve"/>
    <property type="match status" value="1"/>
</dbReference>
<name>A0A929WWE4_9ACTO</name>
<dbReference type="GO" id="GO:0015074">
    <property type="term" value="P:DNA integration"/>
    <property type="evidence" value="ECO:0007669"/>
    <property type="project" value="InterPro"/>
</dbReference>
<evidence type="ECO:0000313" key="4">
    <source>
        <dbReference type="Proteomes" id="UP000759246"/>
    </source>
</evidence>
<dbReference type="InterPro" id="IPR051917">
    <property type="entry name" value="Transposase-Integrase"/>
</dbReference>
<dbReference type="AlphaFoldDB" id="A0A929WWE4"/>
<dbReference type="GO" id="GO:0003676">
    <property type="term" value="F:nucleic acid binding"/>
    <property type="evidence" value="ECO:0007669"/>
    <property type="project" value="InterPro"/>
</dbReference>
<feature type="domain" description="Integrase catalytic" evidence="2">
    <location>
        <begin position="172"/>
        <end position="333"/>
    </location>
</feature>
<evidence type="ECO:0000259" key="2">
    <source>
        <dbReference type="PROSITE" id="PS50994"/>
    </source>
</evidence>
<reference evidence="3" key="1">
    <citation type="submission" date="2020-04" db="EMBL/GenBank/DDBJ databases">
        <title>Deep metagenomics examines the oral microbiome during advanced dental caries in children, revealing novel taxa and co-occurrences with host molecules.</title>
        <authorList>
            <person name="Baker J.L."/>
            <person name="Morton J.T."/>
            <person name="Dinis M."/>
            <person name="Alvarez R."/>
            <person name="Tran N.C."/>
            <person name="Knight R."/>
            <person name="Edlund A."/>
        </authorList>
    </citation>
    <scope>NUCLEOTIDE SEQUENCE</scope>
    <source>
        <strain evidence="3">JCVI_30_bin.13</strain>
    </source>
</reference>
<dbReference type="InterPro" id="IPR012337">
    <property type="entry name" value="RNaseH-like_sf"/>
</dbReference>
<dbReference type="Gene3D" id="3.30.420.10">
    <property type="entry name" value="Ribonuclease H-like superfamily/Ribonuclease H"/>
    <property type="match status" value="1"/>
</dbReference>